<comment type="caution">
    <text evidence="1">The sequence shown here is derived from an EMBL/GenBank/DDBJ whole genome shotgun (WGS) entry which is preliminary data.</text>
</comment>
<dbReference type="EMBL" id="CAJQZP010000945">
    <property type="protein sequence ID" value="CAG5001642.1"/>
    <property type="molecule type" value="Genomic_DNA"/>
</dbReference>
<organism evidence="1 2">
    <name type="scientific">Parnassius apollo</name>
    <name type="common">Apollo butterfly</name>
    <name type="synonym">Papilio apollo</name>
    <dbReference type="NCBI Taxonomy" id="110799"/>
    <lineage>
        <taxon>Eukaryota</taxon>
        <taxon>Metazoa</taxon>
        <taxon>Ecdysozoa</taxon>
        <taxon>Arthropoda</taxon>
        <taxon>Hexapoda</taxon>
        <taxon>Insecta</taxon>
        <taxon>Pterygota</taxon>
        <taxon>Neoptera</taxon>
        <taxon>Endopterygota</taxon>
        <taxon>Lepidoptera</taxon>
        <taxon>Glossata</taxon>
        <taxon>Ditrysia</taxon>
        <taxon>Papilionoidea</taxon>
        <taxon>Papilionidae</taxon>
        <taxon>Parnassiinae</taxon>
        <taxon>Parnassini</taxon>
        <taxon>Parnassius</taxon>
        <taxon>Parnassius</taxon>
    </lineage>
</organism>
<evidence type="ECO:0000313" key="1">
    <source>
        <dbReference type="EMBL" id="CAG5001642.1"/>
    </source>
</evidence>
<gene>
    <name evidence="1" type="ORF">PAPOLLO_LOCUS13952</name>
</gene>
<reference evidence="1" key="1">
    <citation type="submission" date="2021-04" db="EMBL/GenBank/DDBJ databases">
        <authorList>
            <person name="Tunstrom K."/>
        </authorList>
    </citation>
    <scope>NUCLEOTIDE SEQUENCE</scope>
</reference>
<dbReference type="OrthoDB" id="2668416at2759"/>
<dbReference type="Proteomes" id="UP000691718">
    <property type="component" value="Unassembled WGS sequence"/>
</dbReference>
<proteinExistence type="predicted"/>
<protein>
    <submittedName>
        <fullName evidence="1">(apollo) hypothetical protein</fullName>
    </submittedName>
</protein>
<evidence type="ECO:0000313" key="2">
    <source>
        <dbReference type="Proteomes" id="UP000691718"/>
    </source>
</evidence>
<accession>A0A8S3X520</accession>
<keyword evidence="2" id="KW-1185">Reference proteome</keyword>
<dbReference type="AlphaFoldDB" id="A0A8S3X520"/>
<name>A0A8S3X520_PARAO</name>
<sequence>MDIFEGIGILEALKEDKRKHWVHPLYKKRLSIGQFHTLYPVLRKHPEKFNDYFNMTSHTFDELLKSITQYIAKNNITRDTLCPEERLTITLRNQYGNIKLVTSHSSSSMWFESPRNIASMSSTTTTEEPVELCDGLFRG</sequence>